<dbReference type="InterPro" id="IPR011989">
    <property type="entry name" value="ARM-like"/>
</dbReference>
<dbReference type="SUPFAM" id="SSF48425">
    <property type="entry name" value="Sec7 domain"/>
    <property type="match status" value="1"/>
</dbReference>
<protein>
    <submittedName>
        <fullName evidence="2">Importin 13</fullName>
    </submittedName>
</protein>
<dbReference type="EMBL" id="ADBJ01000056">
    <property type="protein sequence ID" value="EFA75126.1"/>
    <property type="molecule type" value="Genomic_DNA"/>
</dbReference>
<reference evidence="2 3" key="1">
    <citation type="journal article" date="2011" name="Genome Res.">
        <title>Phylogeny-wide analysis of social amoeba genomes highlights ancient origins for complex intercellular communication.</title>
        <authorList>
            <person name="Heidel A.J."/>
            <person name="Lawal H.M."/>
            <person name="Felder M."/>
            <person name="Schilde C."/>
            <person name="Helps N.R."/>
            <person name="Tunggal B."/>
            <person name="Rivero F."/>
            <person name="John U."/>
            <person name="Schleicher M."/>
            <person name="Eichinger L."/>
            <person name="Platzer M."/>
            <person name="Noegel A.A."/>
            <person name="Schaap P."/>
            <person name="Gloeckner G."/>
        </authorList>
    </citation>
    <scope>NUCLEOTIDE SEQUENCE [LARGE SCALE GENOMIC DNA]</scope>
    <source>
        <strain evidence="3">ATCC 26659 / Pp 5 / PN500</strain>
    </source>
</reference>
<dbReference type="SUPFAM" id="SSF48371">
    <property type="entry name" value="ARM repeat"/>
    <property type="match status" value="1"/>
</dbReference>
<dbReference type="Gene3D" id="1.25.10.10">
    <property type="entry name" value="Leucine-rich Repeat Variant"/>
    <property type="match status" value="1"/>
</dbReference>
<dbReference type="Gene3D" id="1.10.1000.11">
    <property type="entry name" value="Arf Nucleotide-binding Site Opener,domain 2"/>
    <property type="match status" value="1"/>
</dbReference>
<dbReference type="InterPro" id="IPR023394">
    <property type="entry name" value="Sec7_C_sf"/>
</dbReference>
<gene>
    <name evidence="2" type="primary">ipo13B</name>
    <name evidence="2" type="ORF">PPL_11200</name>
</gene>
<proteinExistence type="predicted"/>
<dbReference type="Pfam" id="PF12783">
    <property type="entry name" value="Sec7-like_HUS"/>
    <property type="match status" value="1"/>
</dbReference>
<dbReference type="InterPro" id="IPR016024">
    <property type="entry name" value="ARM-type_fold"/>
</dbReference>
<dbReference type="GO" id="GO:0032012">
    <property type="term" value="P:regulation of ARF protein signal transduction"/>
    <property type="evidence" value="ECO:0007669"/>
    <property type="project" value="InterPro"/>
</dbReference>
<comment type="caution">
    <text evidence="2">The sequence shown here is derived from an EMBL/GenBank/DDBJ whole genome shotgun (WGS) entry which is preliminary data.</text>
</comment>
<dbReference type="InterPro" id="IPR000904">
    <property type="entry name" value="Sec7_dom"/>
</dbReference>
<dbReference type="PANTHER" id="PTHR10663">
    <property type="entry name" value="GUANYL-NUCLEOTIDE EXCHANGE FACTOR"/>
    <property type="match status" value="1"/>
</dbReference>
<dbReference type="RefSeq" id="XP_020427260.1">
    <property type="nucleotide sequence ID" value="XM_020581957.1"/>
</dbReference>
<keyword evidence="3" id="KW-1185">Reference proteome</keyword>
<sequence>MFRENSTEMLDIINRFSMNDRHCFIGYLMDTLNNDIINKVQAWQKYEVTLFYISALASGFNSKDNKIVPVLLKLLPSIPTKSVELAKTSIILLGKCSSYLQEHKDNLEKVIADMIPAFACTELLKSASNAFLSITANRKCALHLSPNILTIIDLCSPHLNSHQTHPSIATVYEALIYIIHVIPSDKMMPPFKKLIEPVVENIGRIITSEQPAKSLPLLKIQLQIIEKITNIIDVDDVYEDKKSHPLFPFFKIVIPQMKELLKLFSSDCQIIESVISEFINEILNQVTDTYNRYPLSQLLQVVSAVGNSSKSQNIEEKLAECYTIISTTTLNLLRSETKHDMSMHLPVSHPLREYPIDPNFLLNFSVRPDLSREYFNMIQNALKTVPQCVDQQIVCAMATYIIHNLLDINDLLTSRNCFTFLSTAIMLVKSADTRAARFVEIINELIKNHGRILIRNLLVGVSSVFPSNLLPNVAEVFHAYASAYPTPFRQEASKILIKSPFLEGTVETSDKQIFLNQIQRVSDNKSDYRFAIQAFAILCKVKINKMESSSTSRFKHSFRRQDLRVTLLCDGLGTVSEKGNKLIKDEVSKILDIIQTNPNMSAKINADSQTSNSQWQKIIRHLSNIYEVSFTVGPKCILSTLDLIILLIDEKCIVSSMVENNKALVDYFLETTLRNILHIDEDVLTKISKMVFATSQFKNHSVLLEVQILFYIYEHLKFTSDFLNHIRDSIKKILGSLFENFEPQSWFHSLYKNHLILTDHQIPISDSIFIFKYLSMKSHTYLKDVPSDINSKTSLEFRTKVYPLELIAFIIREFGGRMKEFSQLNEGALNYSWPLIIETGFSSNVVIFEHSLNLFLNLIVHNREHLKSEIGDYFSDVILPYLERHSNSKSNPHTHQILILEFLIKLCEYPDIISDIYINYDCNIHYKDIFQRLVESICKISKKDIQSYKNLDEIKVMDLSLEFIVQLLKSVSGEVNTNKDRLGGEDNQFQRNKFHKLEIRDAISKFEKDIKGSLKILQELNFINVSDPIRMALFLKNTEKLDKVSIGAYISEPKNTQILERYTDLFDFSGYEVDTAIRHFLNHFRLSGESQRVERIIESFSKRFYNNNSERLNAKGLSDTDVFVLSYSIIMLSTDLHTASIKNHITKKEWIDNYNRARPKESTNSFNKQYLEDIYARISSQPLSLNKDGEESILSTRRRANSIYDQGDPEDSNNNNVNSTEIFHRSEFAQHIKSMFTMVWPEILDSLGVILGKGKVQYKQLCVEGINVGLATLPLLKNTAEHKIVVSLRC</sequence>
<dbReference type="STRING" id="670386.D3BTU0"/>
<dbReference type="GeneID" id="31366668"/>
<dbReference type="GO" id="GO:0005085">
    <property type="term" value="F:guanyl-nucleotide exchange factor activity"/>
    <property type="evidence" value="ECO:0007669"/>
    <property type="project" value="InterPro"/>
</dbReference>
<dbReference type="PROSITE" id="PS50190">
    <property type="entry name" value="SEC7"/>
    <property type="match status" value="1"/>
</dbReference>
<dbReference type="Gene3D" id="1.10.220.20">
    <property type="match status" value="1"/>
</dbReference>
<name>D3BTU0_HETP5</name>
<dbReference type="Pfam" id="PF01369">
    <property type="entry name" value="Sec7"/>
    <property type="match status" value="1"/>
</dbReference>
<feature type="domain" description="SEC7" evidence="1">
    <location>
        <begin position="988"/>
        <end position="1181"/>
    </location>
</feature>
<dbReference type="Proteomes" id="UP000001396">
    <property type="component" value="Unassembled WGS sequence"/>
</dbReference>
<dbReference type="PANTHER" id="PTHR10663:SF375">
    <property type="entry name" value="LD29171P"/>
    <property type="match status" value="1"/>
</dbReference>
<dbReference type="InterPro" id="IPR032691">
    <property type="entry name" value="Mon2/Sec7/BIG1-like_HUS"/>
</dbReference>
<dbReference type="InterPro" id="IPR035999">
    <property type="entry name" value="Sec7_dom_sf"/>
</dbReference>
<dbReference type="CDD" id="cd00171">
    <property type="entry name" value="Sec7"/>
    <property type="match status" value="1"/>
</dbReference>
<evidence type="ECO:0000259" key="1">
    <source>
        <dbReference type="PROSITE" id="PS50190"/>
    </source>
</evidence>
<evidence type="ECO:0000313" key="3">
    <source>
        <dbReference type="Proteomes" id="UP000001396"/>
    </source>
</evidence>
<evidence type="ECO:0000313" key="2">
    <source>
        <dbReference type="EMBL" id="EFA75126.1"/>
    </source>
</evidence>
<accession>D3BTU0</accession>
<organism evidence="2 3">
    <name type="scientific">Heterostelium pallidum (strain ATCC 26659 / Pp 5 / PN500)</name>
    <name type="common">Cellular slime mold</name>
    <name type="synonym">Polysphondylium pallidum</name>
    <dbReference type="NCBI Taxonomy" id="670386"/>
    <lineage>
        <taxon>Eukaryota</taxon>
        <taxon>Amoebozoa</taxon>
        <taxon>Evosea</taxon>
        <taxon>Eumycetozoa</taxon>
        <taxon>Dictyostelia</taxon>
        <taxon>Acytosteliales</taxon>
        <taxon>Acytosteliaceae</taxon>
        <taxon>Heterostelium</taxon>
    </lineage>
</organism>
<dbReference type="SMART" id="SM00222">
    <property type="entry name" value="Sec7"/>
    <property type="match status" value="1"/>
</dbReference>
<dbReference type="InParanoid" id="D3BTU0"/>